<dbReference type="AlphaFoldDB" id="A0A1I5VR90"/>
<gene>
    <name evidence="1" type="ORF">SAMN05216277_11937</name>
</gene>
<accession>A0A1I5VR90</accession>
<evidence type="ECO:0000313" key="2">
    <source>
        <dbReference type="Proteomes" id="UP000183769"/>
    </source>
</evidence>
<proteinExistence type="predicted"/>
<reference evidence="2" key="1">
    <citation type="submission" date="2016-10" db="EMBL/GenBank/DDBJ databases">
        <authorList>
            <person name="Varghese N."/>
            <person name="Submissions S."/>
        </authorList>
    </citation>
    <scope>NUCLEOTIDE SEQUENCE [LARGE SCALE GENOMIC DNA]</scope>
    <source>
        <strain evidence="2">CGMCC 1.10329</strain>
    </source>
</reference>
<dbReference type="EMBL" id="FOXI01000019">
    <property type="protein sequence ID" value="SFQ09933.1"/>
    <property type="molecule type" value="Genomic_DNA"/>
</dbReference>
<protein>
    <submittedName>
        <fullName evidence="1">Uncharacterized protein</fullName>
    </submittedName>
</protein>
<sequence>MYRTKSYQIDTPEALWREFTAIHDDRDRINSRLVELVAQDVREEVDGGLDPQVRGEINRILEGDLDGA</sequence>
<dbReference type="Proteomes" id="UP000183769">
    <property type="component" value="Unassembled WGS sequence"/>
</dbReference>
<name>A0A1I5VR90_9EURY</name>
<dbReference type="RefSeq" id="WP_074880429.1">
    <property type="nucleotide sequence ID" value="NZ_FOXI01000019.1"/>
</dbReference>
<organism evidence="1 2">
    <name type="scientific">Halolamina pelagica</name>
    <dbReference type="NCBI Taxonomy" id="699431"/>
    <lineage>
        <taxon>Archaea</taxon>
        <taxon>Methanobacteriati</taxon>
        <taxon>Methanobacteriota</taxon>
        <taxon>Stenosarchaea group</taxon>
        <taxon>Halobacteria</taxon>
        <taxon>Halobacteriales</taxon>
        <taxon>Haloferacaceae</taxon>
    </lineage>
</organism>
<keyword evidence="2" id="KW-1185">Reference proteome</keyword>
<evidence type="ECO:0000313" key="1">
    <source>
        <dbReference type="EMBL" id="SFQ09933.1"/>
    </source>
</evidence>